<protein>
    <recommendedName>
        <fullName evidence="1">Helicase-associated domain-containing protein</fullName>
    </recommendedName>
</protein>
<evidence type="ECO:0000313" key="2">
    <source>
        <dbReference type="EMBL" id="VAW27241.1"/>
    </source>
</evidence>
<evidence type="ECO:0000259" key="1">
    <source>
        <dbReference type="Pfam" id="PF03457"/>
    </source>
</evidence>
<sequence length="247" mass="30149">MTMTPATNNSYQEKVWLEHYNNLIAFQKKTNREFPNASDRHTKLYHWCKNQRRFYTKNMIPKHRKRLLDKLNFRWNTLRHSFEVRLAQLLDYKKEHGTLHVSQVKYEKDSEMHRLSRWVNDTRRKYNENRLPLDRIQRLDKIGFIWNMEDERFANNLFKLKKYYKQHANFDVPQTGRNKKLGEWVAQIRCRGLAKKHYVDALNEIGFEWLGKKKRLKKAKSIMSNIDLKNKIMKGRLRARKTLKEIV</sequence>
<dbReference type="PANTHER" id="PTHR33418:SF1">
    <property type="entry name" value="HELICASE-ASSOCIATED DOMAIN-CONTAINING PROTEIN"/>
    <property type="match status" value="1"/>
</dbReference>
<dbReference type="Pfam" id="PF03457">
    <property type="entry name" value="HA"/>
    <property type="match status" value="3"/>
</dbReference>
<dbReference type="InterPro" id="IPR005114">
    <property type="entry name" value="Helicase_assoc"/>
</dbReference>
<organism evidence="2">
    <name type="scientific">hydrothermal vent metagenome</name>
    <dbReference type="NCBI Taxonomy" id="652676"/>
    <lineage>
        <taxon>unclassified sequences</taxon>
        <taxon>metagenomes</taxon>
        <taxon>ecological metagenomes</taxon>
    </lineage>
</organism>
<dbReference type="AlphaFoldDB" id="A0A3B0U879"/>
<proteinExistence type="predicted"/>
<dbReference type="Gene3D" id="6.10.140.530">
    <property type="match status" value="3"/>
</dbReference>
<gene>
    <name evidence="2" type="ORF">MNBD_BACTEROID06-1278</name>
</gene>
<feature type="domain" description="Helicase-associated" evidence="1">
    <location>
        <begin position="150"/>
        <end position="207"/>
    </location>
</feature>
<accession>A0A3B0U879</accession>
<name>A0A3B0U879_9ZZZZ</name>
<reference evidence="2" key="1">
    <citation type="submission" date="2018-06" db="EMBL/GenBank/DDBJ databases">
        <authorList>
            <person name="Zhirakovskaya E."/>
        </authorList>
    </citation>
    <scope>NUCLEOTIDE SEQUENCE</scope>
</reference>
<feature type="domain" description="Helicase-associated" evidence="1">
    <location>
        <begin position="13"/>
        <end position="73"/>
    </location>
</feature>
<feature type="domain" description="Helicase-associated" evidence="1">
    <location>
        <begin position="80"/>
        <end position="144"/>
    </location>
</feature>
<dbReference type="EMBL" id="UOES01000200">
    <property type="protein sequence ID" value="VAW27241.1"/>
    <property type="molecule type" value="Genomic_DNA"/>
</dbReference>
<dbReference type="PANTHER" id="PTHR33418">
    <property type="entry name" value="HELICASE-ASSOCIATED"/>
    <property type="match status" value="1"/>
</dbReference>